<dbReference type="SUPFAM" id="SSF109604">
    <property type="entry name" value="HD-domain/PDEase-like"/>
    <property type="match status" value="1"/>
</dbReference>
<sequence length="359" mass="38573">MPPEQAKRGEHSVIVVVSDRPDRSQPLVDAVRAVAECRVVGTEETWDRIGPLRGVIADITLSRPEAKRCLRLLTSRSARARTPLICLTRGGGQSGFTEARNLGATLCLSALAEPRMVVGSLVREVWPDKSVADLVVTRETQRAGTLMTNLFASAQTGAVDMSNVEQGVAPVLDAIHEGGLSRWLDEVWAHDDVTFQHCLLVSGVVAAFAQSLGLSAADRQLMTRAALVHDVGKSRIPHAILNKPGRLDDDERAVMQTHAPIGHEILSASGGCDAVTLAVTRHHHEMLDGSGYPDKLCASEIGDPVRLLTICDIYAALIERRPYKAPMSNRDALSILSGMEAKLEGGLVQAFGRAVQAVP</sequence>
<dbReference type="SMART" id="SM00471">
    <property type="entry name" value="HDc"/>
    <property type="match status" value="1"/>
</dbReference>
<dbReference type="Proteomes" id="UP001055039">
    <property type="component" value="Unassembled WGS sequence"/>
</dbReference>
<dbReference type="EMBL" id="BPRC01000006">
    <property type="protein sequence ID" value="GJE65095.1"/>
    <property type="molecule type" value="Genomic_DNA"/>
</dbReference>
<dbReference type="Pfam" id="PF13487">
    <property type="entry name" value="HD_5"/>
    <property type="match status" value="1"/>
</dbReference>
<dbReference type="NCBIfam" id="TIGR00277">
    <property type="entry name" value="HDIG"/>
    <property type="match status" value="1"/>
</dbReference>
<comment type="caution">
    <text evidence="2">The sequence shown here is derived from an EMBL/GenBank/DDBJ whole genome shotgun (WGS) entry which is preliminary data.</text>
</comment>
<proteinExistence type="predicted"/>
<reference evidence="2" key="1">
    <citation type="journal article" date="2021" name="Front. Microbiol.">
        <title>Comprehensive Comparative Genomics and Phenotyping of Methylobacterium Species.</title>
        <authorList>
            <person name="Alessa O."/>
            <person name="Ogura Y."/>
            <person name="Fujitani Y."/>
            <person name="Takami H."/>
            <person name="Hayashi T."/>
            <person name="Sahin N."/>
            <person name="Tani A."/>
        </authorList>
    </citation>
    <scope>NUCLEOTIDE SEQUENCE</scope>
    <source>
        <strain evidence="2">NBRC 15686</strain>
    </source>
</reference>
<dbReference type="PROSITE" id="PS51832">
    <property type="entry name" value="HD_GYP"/>
    <property type="match status" value="1"/>
</dbReference>
<evidence type="ECO:0000259" key="1">
    <source>
        <dbReference type="PROSITE" id="PS51832"/>
    </source>
</evidence>
<dbReference type="InterPro" id="IPR037522">
    <property type="entry name" value="HD_GYP_dom"/>
</dbReference>
<name>A0ABQ4UCQ7_9HYPH</name>
<evidence type="ECO:0000313" key="2">
    <source>
        <dbReference type="EMBL" id="GJE65095.1"/>
    </source>
</evidence>
<evidence type="ECO:0000313" key="3">
    <source>
        <dbReference type="Proteomes" id="UP001055039"/>
    </source>
</evidence>
<dbReference type="InterPro" id="IPR003607">
    <property type="entry name" value="HD/PDEase_dom"/>
</dbReference>
<dbReference type="PANTHER" id="PTHR43155:SF2">
    <property type="entry name" value="CYCLIC DI-GMP PHOSPHODIESTERASE PA4108"/>
    <property type="match status" value="1"/>
</dbReference>
<organism evidence="2 3">
    <name type="scientific">Methylorubrum aminovorans</name>
    <dbReference type="NCBI Taxonomy" id="269069"/>
    <lineage>
        <taxon>Bacteria</taxon>
        <taxon>Pseudomonadati</taxon>
        <taxon>Pseudomonadota</taxon>
        <taxon>Alphaproteobacteria</taxon>
        <taxon>Hyphomicrobiales</taxon>
        <taxon>Methylobacteriaceae</taxon>
        <taxon>Methylorubrum</taxon>
    </lineage>
</organism>
<keyword evidence="3" id="KW-1185">Reference proteome</keyword>
<gene>
    <name evidence="2" type="ORF">LNAOJCKE_2304</name>
</gene>
<dbReference type="Gene3D" id="1.10.3210.10">
    <property type="entry name" value="Hypothetical protein af1432"/>
    <property type="match status" value="1"/>
</dbReference>
<protein>
    <recommendedName>
        <fullName evidence="1">HD-GYP domain-containing protein</fullName>
    </recommendedName>
</protein>
<feature type="domain" description="HD-GYP" evidence="1">
    <location>
        <begin position="172"/>
        <end position="359"/>
    </location>
</feature>
<dbReference type="InterPro" id="IPR006675">
    <property type="entry name" value="HDIG_dom"/>
</dbReference>
<reference evidence="2" key="2">
    <citation type="submission" date="2021-08" db="EMBL/GenBank/DDBJ databases">
        <authorList>
            <person name="Tani A."/>
            <person name="Ola A."/>
            <person name="Ogura Y."/>
            <person name="Katsura K."/>
            <person name="Hayashi T."/>
        </authorList>
    </citation>
    <scope>NUCLEOTIDE SEQUENCE</scope>
    <source>
        <strain evidence="2">NBRC 15686</strain>
    </source>
</reference>
<dbReference type="CDD" id="cd00077">
    <property type="entry name" value="HDc"/>
    <property type="match status" value="1"/>
</dbReference>
<accession>A0ABQ4UCQ7</accession>
<dbReference type="PANTHER" id="PTHR43155">
    <property type="entry name" value="CYCLIC DI-GMP PHOSPHODIESTERASE PA4108-RELATED"/>
    <property type="match status" value="1"/>
</dbReference>